<evidence type="ECO:0000256" key="1">
    <source>
        <dbReference type="SAM" id="MobiDB-lite"/>
    </source>
</evidence>
<dbReference type="STRING" id="121821.GCA_001870675_02014"/>
<dbReference type="Proteomes" id="UP000249364">
    <property type="component" value="Unassembled WGS sequence"/>
</dbReference>
<dbReference type="InterPro" id="IPR023606">
    <property type="entry name" value="CoA-Trfase_III_dom_1_sf"/>
</dbReference>
<dbReference type="OrthoDB" id="9806585at2"/>
<dbReference type="InterPro" id="IPR044855">
    <property type="entry name" value="CoA-Trfase_III_dom3_sf"/>
</dbReference>
<dbReference type="GO" id="GO:0016853">
    <property type="term" value="F:isomerase activity"/>
    <property type="evidence" value="ECO:0007669"/>
    <property type="project" value="UniProtKB-KW"/>
</dbReference>
<protein>
    <submittedName>
        <fullName evidence="2">2-methylfumaryl-CoA isomerase</fullName>
    </submittedName>
</protein>
<gene>
    <name evidence="2" type="ORF">LY56_01070</name>
</gene>
<dbReference type="Gene3D" id="3.30.1540.10">
    <property type="entry name" value="formyl-coa transferase, domain 3"/>
    <property type="match status" value="1"/>
</dbReference>
<evidence type="ECO:0000313" key="2">
    <source>
        <dbReference type="EMBL" id="PZX46100.1"/>
    </source>
</evidence>
<dbReference type="PANTHER" id="PTHR48228">
    <property type="entry name" value="SUCCINYL-COA--D-CITRAMALATE COA-TRANSFERASE"/>
    <property type="match status" value="1"/>
</dbReference>
<evidence type="ECO:0000313" key="3">
    <source>
        <dbReference type="Proteomes" id="UP000249364"/>
    </source>
</evidence>
<keyword evidence="2" id="KW-0413">Isomerase</keyword>
<dbReference type="PANTHER" id="PTHR48228:SF5">
    <property type="entry name" value="ALPHA-METHYLACYL-COA RACEMASE"/>
    <property type="match status" value="1"/>
</dbReference>
<proteinExistence type="predicted"/>
<feature type="region of interest" description="Disordered" evidence="1">
    <location>
        <begin position="350"/>
        <end position="370"/>
    </location>
</feature>
<dbReference type="SUPFAM" id="SSF89796">
    <property type="entry name" value="CoA-transferase family III (CaiB/BaiF)"/>
    <property type="match status" value="1"/>
</dbReference>
<dbReference type="Pfam" id="PF02515">
    <property type="entry name" value="CoA_transf_3"/>
    <property type="match status" value="1"/>
</dbReference>
<dbReference type="AlphaFoldDB" id="A0A2W7QJH1"/>
<reference evidence="2 3" key="1">
    <citation type="submission" date="2018-06" db="EMBL/GenBank/DDBJ databases">
        <title>Genomic Encyclopedia of Archaeal and Bacterial Type Strains, Phase II (KMG-II): from individual species to whole genera.</title>
        <authorList>
            <person name="Goeker M."/>
        </authorList>
    </citation>
    <scope>NUCLEOTIDE SEQUENCE [LARGE SCALE GENOMIC DNA]</scope>
    <source>
        <strain evidence="2 3">DSM 13087</strain>
    </source>
</reference>
<dbReference type="InterPro" id="IPR050509">
    <property type="entry name" value="CoA-transferase_III"/>
</dbReference>
<dbReference type="Gene3D" id="3.40.50.10540">
    <property type="entry name" value="Crotonobetainyl-coa:carnitine coa-transferase, domain 1"/>
    <property type="match status" value="1"/>
</dbReference>
<sequence>MGILKGMRVIEGSAFVAIPLAGMTLAQMGAEVIRFDRIEGGLDAKRWPVTKDGQSLFWAGLNKGKKSVAVDMKSPKGRELITRIITAPGEDAGLFLTNLRVRGWMDHETLSRYRKDLVMVALLGDRHGRAAVDYSVNPSLGFPAATGPEGSSDPVSHVLPAWDCIAGNMAVTALLAAERHRLRTGQGQEVLFSLKDAAAAMLGNLGIIGEVAVNGTDRAKYGNALYGGYGQDFICADGARVMVIGLTDRQWRGLVKATGTQDAIAALQARIGETLSEEGARFRHRAAITEILAPFFARHGVAQFAAEFDRAGVTWSQFRSFAQAVHEDPDLSPENPMFHMVHQPGIGRYPTPASPLDFSQSARQKPAPAPALGAHTEEVLADVAGLSGGEIAALFDEGTVTGPRGDKFFVTAAE</sequence>
<name>A0A2W7QJH1_9RHOB</name>
<dbReference type="InterPro" id="IPR003673">
    <property type="entry name" value="CoA-Trfase_fam_III"/>
</dbReference>
<dbReference type="EMBL" id="QKZQ01000004">
    <property type="protein sequence ID" value="PZX46100.1"/>
    <property type="molecule type" value="Genomic_DNA"/>
</dbReference>
<organism evidence="2 3">
    <name type="scientific">Roseinatronobacter thiooxidans</name>
    <dbReference type="NCBI Taxonomy" id="121821"/>
    <lineage>
        <taxon>Bacteria</taxon>
        <taxon>Pseudomonadati</taxon>
        <taxon>Pseudomonadota</taxon>
        <taxon>Alphaproteobacteria</taxon>
        <taxon>Rhodobacterales</taxon>
        <taxon>Paracoccaceae</taxon>
        <taxon>Roseinatronobacter</taxon>
    </lineage>
</organism>
<dbReference type="RefSeq" id="WP_071468712.1">
    <property type="nucleotide sequence ID" value="NZ_MEHT01000007.1"/>
</dbReference>
<accession>A0A2W7QJH1</accession>
<comment type="caution">
    <text evidence="2">The sequence shown here is derived from an EMBL/GenBank/DDBJ whole genome shotgun (WGS) entry which is preliminary data.</text>
</comment>
<keyword evidence="3" id="KW-1185">Reference proteome</keyword>